<name>G5AA65_PHYSP</name>
<dbReference type="KEGG" id="psoj:PHYSODRAFT_306662"/>
<dbReference type="EMBL" id="JH159162">
    <property type="protein sequence ID" value="EGZ07494.1"/>
    <property type="molecule type" value="Genomic_DNA"/>
</dbReference>
<evidence type="ECO:0000313" key="2">
    <source>
        <dbReference type="EMBL" id="EGZ07494.1"/>
    </source>
</evidence>
<sequence length="145" mass="15467">MCYFHVPDFCSHWVGGWGPHKHAVLSSSLLLATLAASSVTAAVDQACATKEAKLPHEQPVHDMDTAADVKEHAVAARLDTDANMPTDRQPVASLPAASILAFGQKGILSLTALPLCVDPAGRRRTRACLTLRAPLLRPRAAAQRQ</sequence>
<reference evidence="2 3" key="1">
    <citation type="journal article" date="2006" name="Science">
        <title>Phytophthora genome sequences uncover evolutionary origins and mechanisms of pathogenesis.</title>
        <authorList>
            <person name="Tyler B.M."/>
            <person name="Tripathy S."/>
            <person name="Zhang X."/>
            <person name="Dehal P."/>
            <person name="Jiang R.H."/>
            <person name="Aerts A."/>
            <person name="Arredondo F.D."/>
            <person name="Baxter L."/>
            <person name="Bensasson D."/>
            <person name="Beynon J.L."/>
            <person name="Chapman J."/>
            <person name="Damasceno C.M."/>
            <person name="Dorrance A.E."/>
            <person name="Dou D."/>
            <person name="Dickerman A.W."/>
            <person name="Dubchak I.L."/>
            <person name="Garbelotto M."/>
            <person name="Gijzen M."/>
            <person name="Gordon S.G."/>
            <person name="Govers F."/>
            <person name="Grunwald N.J."/>
            <person name="Huang W."/>
            <person name="Ivors K.L."/>
            <person name="Jones R.W."/>
            <person name="Kamoun S."/>
            <person name="Krampis K."/>
            <person name="Lamour K.H."/>
            <person name="Lee M.K."/>
            <person name="McDonald W.H."/>
            <person name="Medina M."/>
            <person name="Meijer H.J."/>
            <person name="Nordberg E.K."/>
            <person name="Maclean D.J."/>
            <person name="Ospina-Giraldo M.D."/>
            <person name="Morris P.F."/>
            <person name="Phuntumart V."/>
            <person name="Putnam N.H."/>
            <person name="Rash S."/>
            <person name="Rose J.K."/>
            <person name="Sakihama Y."/>
            <person name="Salamov A.A."/>
            <person name="Savidor A."/>
            <person name="Scheuring C.F."/>
            <person name="Smith B.M."/>
            <person name="Sobral B.W."/>
            <person name="Terry A."/>
            <person name="Torto-Alalibo T.A."/>
            <person name="Win J."/>
            <person name="Xu Z."/>
            <person name="Zhang H."/>
            <person name="Grigoriev I.V."/>
            <person name="Rokhsar D.S."/>
            <person name="Boore J.L."/>
        </authorList>
    </citation>
    <scope>NUCLEOTIDE SEQUENCE [LARGE SCALE GENOMIC DNA]</scope>
    <source>
        <strain evidence="2 3">P6497</strain>
    </source>
</reference>
<feature type="chain" id="PRO_5003473136" description="RxLR effector protein" evidence="1">
    <location>
        <begin position="42"/>
        <end position="145"/>
    </location>
</feature>
<evidence type="ECO:0008006" key="4">
    <source>
        <dbReference type="Google" id="ProtNLM"/>
    </source>
</evidence>
<dbReference type="GeneID" id="20642765"/>
<dbReference type="InParanoid" id="G5AA65"/>
<proteinExistence type="predicted"/>
<gene>
    <name evidence="2" type="ORF">PHYSODRAFT_306662</name>
</gene>
<dbReference type="AlphaFoldDB" id="G5AA65"/>
<protein>
    <recommendedName>
        <fullName evidence="4">RxLR effector protein</fullName>
    </recommendedName>
</protein>
<keyword evidence="3" id="KW-1185">Reference proteome</keyword>
<organism evidence="2 3">
    <name type="scientific">Phytophthora sojae (strain P6497)</name>
    <name type="common">Soybean stem and root rot agent</name>
    <name type="synonym">Phytophthora megasperma f. sp. glycines</name>
    <dbReference type="NCBI Taxonomy" id="1094619"/>
    <lineage>
        <taxon>Eukaryota</taxon>
        <taxon>Sar</taxon>
        <taxon>Stramenopiles</taxon>
        <taxon>Oomycota</taxon>
        <taxon>Peronosporomycetes</taxon>
        <taxon>Peronosporales</taxon>
        <taxon>Peronosporaceae</taxon>
        <taxon>Phytophthora</taxon>
    </lineage>
</organism>
<accession>G5AA65</accession>
<evidence type="ECO:0000313" key="3">
    <source>
        <dbReference type="Proteomes" id="UP000002640"/>
    </source>
</evidence>
<feature type="signal peptide" evidence="1">
    <location>
        <begin position="1"/>
        <end position="41"/>
    </location>
</feature>
<dbReference type="RefSeq" id="XP_009537060.1">
    <property type="nucleotide sequence ID" value="XM_009538765.1"/>
</dbReference>
<keyword evidence="1" id="KW-0732">Signal</keyword>
<evidence type="ECO:0000256" key="1">
    <source>
        <dbReference type="SAM" id="SignalP"/>
    </source>
</evidence>
<dbReference type="Proteomes" id="UP000002640">
    <property type="component" value="Unassembled WGS sequence"/>
</dbReference>